<comment type="caution">
    <text evidence="2">The sequence shown here is derived from an EMBL/GenBank/DDBJ whole genome shotgun (WGS) entry which is preliminary data.</text>
</comment>
<evidence type="ECO:0000313" key="2">
    <source>
        <dbReference type="EMBL" id="MCW8039613.1"/>
    </source>
</evidence>
<protein>
    <submittedName>
        <fullName evidence="2">Uncharacterized protein</fullName>
    </submittedName>
</protein>
<dbReference type="RefSeq" id="WP_165381183.1">
    <property type="nucleotide sequence ID" value="NZ_JAPEQW010000012.1"/>
</dbReference>
<dbReference type="Proteomes" id="UP001209682">
    <property type="component" value="Unassembled WGS sequence"/>
</dbReference>
<accession>A0ABT3NJD2</accession>
<sequence>MKDSMKNDEQARKAPQYADSGLSDKAFKNMIIWFSIYAGLFCIGVIVAINADKINMG</sequence>
<reference evidence="2 3" key="1">
    <citation type="submission" date="2022-11" db="EMBL/GenBank/DDBJ databases">
        <title>Acinetobacter entericus sp. nov., isolated from the gut of the plastic-eating larvae of the Coleoptera insect Zophobas atratus.</title>
        <authorList>
            <person name="Dong X."/>
            <person name="Yang Y."/>
        </authorList>
    </citation>
    <scope>NUCLEOTIDE SEQUENCE [LARGE SCALE GENOMIC DNA]</scope>
    <source>
        <strain evidence="2 3">BIT-DXN8</strain>
    </source>
</reference>
<evidence type="ECO:0000313" key="3">
    <source>
        <dbReference type="Proteomes" id="UP001209682"/>
    </source>
</evidence>
<evidence type="ECO:0000256" key="1">
    <source>
        <dbReference type="SAM" id="Phobius"/>
    </source>
</evidence>
<dbReference type="EMBL" id="JAPEQW010000012">
    <property type="protein sequence ID" value="MCW8039613.1"/>
    <property type="molecule type" value="Genomic_DNA"/>
</dbReference>
<keyword evidence="1" id="KW-1133">Transmembrane helix</keyword>
<keyword evidence="3" id="KW-1185">Reference proteome</keyword>
<feature type="transmembrane region" description="Helical" evidence="1">
    <location>
        <begin position="30"/>
        <end position="51"/>
    </location>
</feature>
<organism evidence="2 3">
    <name type="scientific">Acinetobacter entericus</name>
    <dbReference type="NCBI Taxonomy" id="2989714"/>
    <lineage>
        <taxon>Bacteria</taxon>
        <taxon>Pseudomonadati</taxon>
        <taxon>Pseudomonadota</taxon>
        <taxon>Gammaproteobacteria</taxon>
        <taxon>Moraxellales</taxon>
        <taxon>Moraxellaceae</taxon>
        <taxon>Acinetobacter</taxon>
    </lineage>
</organism>
<name>A0ABT3NJD2_9GAMM</name>
<keyword evidence="1" id="KW-0812">Transmembrane</keyword>
<proteinExistence type="predicted"/>
<keyword evidence="1" id="KW-0472">Membrane</keyword>
<gene>
    <name evidence="2" type="ORF">OKC24_10695</name>
</gene>